<gene>
    <name evidence="3" type="ORF">KIPB_003481</name>
</gene>
<dbReference type="Pfam" id="PF00795">
    <property type="entry name" value="CN_hydrolase"/>
    <property type="match status" value="1"/>
</dbReference>
<sequence>MSMAGQQARDLVVLPEGVNGWMKALDHYAEISMDIAYLRQSLKSYSSVVTPHQSCASIQSASEDTLLDSGNQLAWACQTSNDNDMWVLTNVLEYVDDDTLYNTAVLIGDGEIQIRYRKSHVSGTGAVLSQPETPDAQHFKLRGTEFGIVICADIQYSEPLGTYYEKGIYNILFQTAFSNLPPLLGTAAQLAQGASRALQLNVVMANTIDRDNMKGGGGIFSLGRVLDLWFDASVSSGVFMTSAELPRIKKRVNYKNPMEEYQGVYVSPNDALNAVPADTLVKGAELEACGLGWMDPTFNLPVPCVHMPQDGTVVSAPGVDFYTGVTEFTCEATYQFQAADKQPDDQVPFVLIPFVLPSPGSEASPDGFTSLMCAVVPCPGYGSPNNDCSPVFNDQGVMLYEDYGKFSTLKVEMSGWKDTDTGFLGPYSMAVESVPKGSDVPIVVTVDSEPSDPDTTDTYSAPVFYDWDIMAFDADLSSDYVADSWIQTGNGFTKTSASGSVYNMGIMVFRDYDY</sequence>
<comment type="similarity">
    <text evidence="1">Belongs to the carbon-nitrogen hydrolase superfamily. BTD/VNN family.</text>
</comment>
<dbReference type="PANTHER" id="PTHR10609:SF27">
    <property type="entry name" value="CN HYDROLASE DOMAIN-CONTAINING PROTEIN-RELATED"/>
    <property type="match status" value="1"/>
</dbReference>
<accession>A0A9K3GHH0</accession>
<comment type="caution">
    <text evidence="3">The sequence shown here is derived from an EMBL/GenBank/DDBJ whole genome shotgun (WGS) entry which is preliminary data.</text>
</comment>
<dbReference type="InterPro" id="IPR040154">
    <property type="entry name" value="Biotinidase/VNN"/>
</dbReference>
<dbReference type="AlphaFoldDB" id="A0A9K3GHH0"/>
<evidence type="ECO:0000256" key="1">
    <source>
        <dbReference type="ARBA" id="ARBA00008225"/>
    </source>
</evidence>
<feature type="domain" description="CN hydrolase" evidence="2">
    <location>
        <begin position="1"/>
        <end position="247"/>
    </location>
</feature>
<evidence type="ECO:0000259" key="2">
    <source>
        <dbReference type="PROSITE" id="PS50263"/>
    </source>
</evidence>
<dbReference type="SUPFAM" id="SSF56317">
    <property type="entry name" value="Carbon-nitrogen hydrolase"/>
    <property type="match status" value="1"/>
</dbReference>
<dbReference type="PANTHER" id="PTHR10609">
    <property type="entry name" value="BIOTINIDASE-RELATED"/>
    <property type="match status" value="1"/>
</dbReference>
<evidence type="ECO:0000313" key="3">
    <source>
        <dbReference type="EMBL" id="GIQ82361.1"/>
    </source>
</evidence>
<name>A0A9K3GHH0_9EUKA</name>
<dbReference type="InterPro" id="IPR036526">
    <property type="entry name" value="C-N_Hydrolase_sf"/>
</dbReference>
<evidence type="ECO:0000313" key="4">
    <source>
        <dbReference type="Proteomes" id="UP000265618"/>
    </source>
</evidence>
<dbReference type="OrthoDB" id="10250282at2759"/>
<dbReference type="InterPro" id="IPR003010">
    <property type="entry name" value="C-N_Hydrolase"/>
</dbReference>
<reference evidence="3 4" key="1">
    <citation type="journal article" date="2018" name="PLoS ONE">
        <title>The draft genome of Kipferlia bialata reveals reductive genome evolution in fornicate parasites.</title>
        <authorList>
            <person name="Tanifuji G."/>
            <person name="Takabayashi S."/>
            <person name="Kume K."/>
            <person name="Takagi M."/>
            <person name="Nakayama T."/>
            <person name="Kamikawa R."/>
            <person name="Inagaki Y."/>
            <person name="Hashimoto T."/>
        </authorList>
    </citation>
    <scope>NUCLEOTIDE SEQUENCE [LARGE SCALE GENOMIC DNA]</scope>
    <source>
        <strain evidence="3">NY0173</strain>
    </source>
</reference>
<keyword evidence="4" id="KW-1185">Reference proteome</keyword>
<dbReference type="Proteomes" id="UP000265618">
    <property type="component" value="Unassembled WGS sequence"/>
</dbReference>
<organism evidence="3 4">
    <name type="scientific">Kipferlia bialata</name>
    <dbReference type="NCBI Taxonomy" id="797122"/>
    <lineage>
        <taxon>Eukaryota</taxon>
        <taxon>Metamonada</taxon>
        <taxon>Carpediemonas-like organisms</taxon>
        <taxon>Kipferlia</taxon>
    </lineage>
</organism>
<proteinExistence type="inferred from homology"/>
<dbReference type="PROSITE" id="PS50263">
    <property type="entry name" value="CN_HYDROLASE"/>
    <property type="match status" value="1"/>
</dbReference>
<dbReference type="EMBL" id="BDIP01000671">
    <property type="protein sequence ID" value="GIQ82361.1"/>
    <property type="molecule type" value="Genomic_DNA"/>
</dbReference>
<protein>
    <recommendedName>
        <fullName evidence="2">CN hydrolase domain-containing protein</fullName>
    </recommendedName>
</protein>
<dbReference type="Gene3D" id="3.60.110.10">
    <property type="entry name" value="Carbon-nitrogen hydrolase"/>
    <property type="match status" value="1"/>
</dbReference>